<dbReference type="Gene3D" id="3.30.1440.10">
    <property type="match status" value="1"/>
</dbReference>
<dbReference type="InterPro" id="IPR022803">
    <property type="entry name" value="Ribosomal_uL5_dom_sf"/>
</dbReference>
<dbReference type="EMBL" id="FNMU01000002">
    <property type="protein sequence ID" value="SDW36792.1"/>
    <property type="molecule type" value="Genomic_DNA"/>
</dbReference>
<reference evidence="2 6" key="3">
    <citation type="submission" date="2018-10" db="EMBL/GenBank/DDBJ databases">
        <title>Cultivation of a novel Methanohalophilus strain from Kebrit Deep of the Red Sea and a genomic comparison of members of the genus Methanohalophilus.</title>
        <authorList>
            <person name="Guan Y."/>
            <person name="Ngugi D.K."/>
            <person name="Stingl U."/>
        </authorList>
    </citation>
    <scope>NUCLEOTIDE SEQUENCE [LARGE SCALE GENOMIC DNA]</scope>
    <source>
        <strain evidence="2 6">DSM 3094</strain>
    </source>
</reference>
<evidence type="ECO:0000313" key="4">
    <source>
        <dbReference type="Proteomes" id="UP000186879"/>
    </source>
</evidence>
<evidence type="ECO:0000313" key="1">
    <source>
        <dbReference type="EMBL" id="APH39710.1"/>
    </source>
</evidence>
<dbReference type="Proteomes" id="UP000186879">
    <property type="component" value="Chromosome"/>
</dbReference>
<dbReference type="EMBL" id="RJJG01000004">
    <property type="protein sequence ID" value="RNI08954.1"/>
    <property type="molecule type" value="Genomic_DNA"/>
</dbReference>
<gene>
    <name evidence="1" type="ORF">BHR79_09590</name>
    <name evidence="2" type="ORF">EFE40_05670</name>
    <name evidence="3" type="ORF">SAMN04515625_0836</name>
</gene>
<dbReference type="InterPro" id="IPR002739">
    <property type="entry name" value="PAB1135-like"/>
</dbReference>
<dbReference type="EMBL" id="CP017921">
    <property type="protein sequence ID" value="APH39710.1"/>
    <property type="molecule type" value="Genomic_DNA"/>
</dbReference>
<keyword evidence="4" id="KW-1185">Reference proteome</keyword>
<dbReference type="Proteomes" id="UP000198669">
    <property type="component" value="Unassembled WGS sequence"/>
</dbReference>
<dbReference type="SUPFAM" id="SSF55282">
    <property type="entry name" value="RL5-like"/>
    <property type="match status" value="1"/>
</dbReference>
<dbReference type="NCBIfam" id="NF011143">
    <property type="entry name" value="PRK14555.1-4"/>
    <property type="match status" value="1"/>
</dbReference>
<reference evidence="3 5" key="2">
    <citation type="submission" date="2016-10" db="EMBL/GenBank/DDBJ databases">
        <authorList>
            <person name="de Groot N.N."/>
        </authorList>
    </citation>
    <scope>NUCLEOTIDE SEQUENCE [LARGE SCALE GENOMIC DNA]</scope>
    <source>
        <strain evidence="3 5">Z-7982</strain>
    </source>
</reference>
<protein>
    <submittedName>
        <fullName evidence="2">RNA-binding protein</fullName>
    </submittedName>
</protein>
<name>A0A1L3Q4B1_9EURY</name>
<dbReference type="Pfam" id="PF01877">
    <property type="entry name" value="RNA_binding"/>
    <property type="match status" value="1"/>
</dbReference>
<dbReference type="AlphaFoldDB" id="A0A1L3Q4B1"/>
<dbReference type="Proteomes" id="UP000267921">
    <property type="component" value="Unassembled WGS sequence"/>
</dbReference>
<sequence length="151" mass="17477">MIHYITLRVTAHATEDRDRVISSLKFLLPDIIRNSPDIDKQINSLVVDGHYGNPMVLYSLDFKRKAETSAFMDRLVSELSKSQRDELVRQLDERLDDQLMLHLRFSKQDAYSGKLVTESSSDAIAVKIKIATYPKDRNKALEMLEDFFEQI</sequence>
<accession>A0A1L3Q4B1</accession>
<dbReference type="PANTHER" id="PTHR38816:SF1">
    <property type="entry name" value="EXOSOME SUBUNIT"/>
    <property type="match status" value="1"/>
</dbReference>
<dbReference type="PANTHER" id="PTHR38816">
    <property type="entry name" value="EXOSOME SUBUNIT, DUF54 FAMILY-RELATED"/>
    <property type="match status" value="1"/>
</dbReference>
<proteinExistence type="predicted"/>
<evidence type="ECO:0000313" key="3">
    <source>
        <dbReference type="EMBL" id="SDW36792.1"/>
    </source>
</evidence>
<evidence type="ECO:0000313" key="6">
    <source>
        <dbReference type="Proteomes" id="UP000267921"/>
    </source>
</evidence>
<organism evidence="1 4">
    <name type="scientific">Methanohalophilus halophilus</name>
    <dbReference type="NCBI Taxonomy" id="2177"/>
    <lineage>
        <taxon>Archaea</taxon>
        <taxon>Methanobacteriati</taxon>
        <taxon>Methanobacteriota</taxon>
        <taxon>Stenosarchaea group</taxon>
        <taxon>Methanomicrobia</taxon>
        <taxon>Methanosarcinales</taxon>
        <taxon>Methanosarcinaceae</taxon>
        <taxon>Methanohalophilus</taxon>
    </lineage>
</organism>
<dbReference type="STRING" id="2177.BHR79_09590"/>
<evidence type="ECO:0000313" key="2">
    <source>
        <dbReference type="EMBL" id="RNI08954.1"/>
    </source>
</evidence>
<dbReference type="KEGG" id="mhaz:BHR79_09590"/>
<evidence type="ECO:0000313" key="5">
    <source>
        <dbReference type="Proteomes" id="UP000198669"/>
    </source>
</evidence>
<reference evidence="1 4" key="1">
    <citation type="submission" date="2016-10" db="EMBL/GenBank/DDBJ databases">
        <title>Methanohalophilus halophilus.</title>
        <authorList>
            <person name="L'haridon S."/>
        </authorList>
    </citation>
    <scope>NUCLEOTIDE SEQUENCE [LARGE SCALE GENOMIC DNA]</scope>
    <source>
        <strain evidence="1 4">Z-7982</strain>
    </source>
</reference>